<reference evidence="3 4" key="2">
    <citation type="submission" date="2024-05" db="EMBL/GenBank/DDBJ databases">
        <authorList>
            <person name="Chen Y."/>
            <person name="Shah S."/>
            <person name="Dougan E. K."/>
            <person name="Thang M."/>
            <person name="Chan C."/>
        </authorList>
    </citation>
    <scope>NUCLEOTIDE SEQUENCE [LARGE SCALE GENOMIC DNA]</scope>
</reference>
<dbReference type="Proteomes" id="UP001152797">
    <property type="component" value="Unassembled WGS sequence"/>
</dbReference>
<sequence length="175" mass="20233">MPQEILVRPHEEAYIKAHKDELKRFHGMDLVFEARMRFLEMPPDEREKLAPNWINEDQPLWHQGGVPLTALIDEQPDVPVLLPITDYSLPRRPETAPVGADEPAPEPVSGRGEAELQTVLQEVAQQVTRTPEQEEPEFALTVLADTPERQERQERPRLENQQTDVRNILERQLLE</sequence>
<protein>
    <submittedName>
        <fullName evidence="2">Uncharacterized protein</fullName>
    </submittedName>
</protein>
<proteinExistence type="predicted"/>
<dbReference type="EMBL" id="CAMXCT020006764">
    <property type="protein sequence ID" value="CAL1173046.1"/>
    <property type="molecule type" value="Genomic_DNA"/>
</dbReference>
<dbReference type="AlphaFoldDB" id="A0A9P1M2Y3"/>
<organism evidence="2">
    <name type="scientific">Cladocopium goreaui</name>
    <dbReference type="NCBI Taxonomy" id="2562237"/>
    <lineage>
        <taxon>Eukaryota</taxon>
        <taxon>Sar</taxon>
        <taxon>Alveolata</taxon>
        <taxon>Dinophyceae</taxon>
        <taxon>Suessiales</taxon>
        <taxon>Symbiodiniaceae</taxon>
        <taxon>Cladocopium</taxon>
    </lineage>
</organism>
<feature type="region of interest" description="Disordered" evidence="1">
    <location>
        <begin position="89"/>
        <end position="114"/>
    </location>
</feature>
<dbReference type="EMBL" id="CAMXCT010006764">
    <property type="protein sequence ID" value="CAI4019671.1"/>
    <property type="molecule type" value="Genomic_DNA"/>
</dbReference>
<feature type="compositionally biased region" description="Basic and acidic residues" evidence="1">
    <location>
        <begin position="146"/>
        <end position="158"/>
    </location>
</feature>
<dbReference type="EMBL" id="CAMXCT030006764">
    <property type="protein sequence ID" value="CAL4806983.1"/>
    <property type="molecule type" value="Genomic_DNA"/>
</dbReference>
<evidence type="ECO:0000313" key="3">
    <source>
        <dbReference type="EMBL" id="CAL4806983.1"/>
    </source>
</evidence>
<gene>
    <name evidence="2" type="ORF">C1SCF055_LOCUS44158</name>
</gene>
<comment type="caution">
    <text evidence="2">The sequence shown here is derived from an EMBL/GenBank/DDBJ whole genome shotgun (WGS) entry which is preliminary data.</text>
</comment>
<name>A0A9P1M2Y3_9DINO</name>
<reference evidence="2" key="1">
    <citation type="submission" date="2022-10" db="EMBL/GenBank/DDBJ databases">
        <authorList>
            <person name="Chen Y."/>
            <person name="Dougan E. K."/>
            <person name="Chan C."/>
            <person name="Rhodes N."/>
            <person name="Thang M."/>
        </authorList>
    </citation>
    <scope>NUCLEOTIDE SEQUENCE</scope>
</reference>
<dbReference type="OrthoDB" id="10359354at2759"/>
<feature type="region of interest" description="Disordered" evidence="1">
    <location>
        <begin position="126"/>
        <end position="175"/>
    </location>
</feature>
<evidence type="ECO:0000313" key="4">
    <source>
        <dbReference type="Proteomes" id="UP001152797"/>
    </source>
</evidence>
<accession>A0A9P1M2Y3</accession>
<evidence type="ECO:0000313" key="2">
    <source>
        <dbReference type="EMBL" id="CAI4019671.1"/>
    </source>
</evidence>
<evidence type="ECO:0000256" key="1">
    <source>
        <dbReference type="SAM" id="MobiDB-lite"/>
    </source>
</evidence>
<keyword evidence="4" id="KW-1185">Reference proteome</keyword>